<proteinExistence type="predicted"/>
<keyword evidence="1" id="KW-0378">Hydrolase</keyword>
<comment type="caution">
    <text evidence="1">The sequence shown here is derived from an EMBL/GenBank/DDBJ whole genome shotgun (WGS) entry which is preliminary data.</text>
</comment>
<dbReference type="EMBL" id="JBJURJ010000002">
    <property type="protein sequence ID" value="MFM9327375.1"/>
    <property type="molecule type" value="Genomic_DNA"/>
</dbReference>
<keyword evidence="2" id="KW-1185">Reference proteome</keyword>
<organism evidence="1 2">
    <name type="scientific">Paenibacillus mesotrionivorans</name>
    <dbReference type="NCBI Taxonomy" id="3160968"/>
    <lineage>
        <taxon>Bacteria</taxon>
        <taxon>Bacillati</taxon>
        <taxon>Bacillota</taxon>
        <taxon>Bacilli</taxon>
        <taxon>Bacillales</taxon>
        <taxon>Paenibacillaceae</taxon>
        <taxon>Paenibacillus</taxon>
    </lineage>
</organism>
<name>A0ACC7NSH9_9BACL</name>
<evidence type="ECO:0000313" key="2">
    <source>
        <dbReference type="Proteomes" id="UP001631969"/>
    </source>
</evidence>
<protein>
    <submittedName>
        <fullName evidence="1">Glycoside hydrolase family 88 protein</fullName>
    </submittedName>
</protein>
<gene>
    <name evidence="1" type="ORF">ACI1P1_03580</name>
</gene>
<accession>A0ACC7NSH9</accession>
<dbReference type="Proteomes" id="UP001631969">
    <property type="component" value="Unassembled WGS sequence"/>
</dbReference>
<reference evidence="1" key="1">
    <citation type="submission" date="2024-12" db="EMBL/GenBank/DDBJ databases">
        <authorList>
            <person name="Wu N."/>
        </authorList>
    </citation>
    <scope>NUCLEOTIDE SEQUENCE</scope>
    <source>
        <strain evidence="1">P15</strain>
    </source>
</reference>
<evidence type="ECO:0000313" key="1">
    <source>
        <dbReference type="EMBL" id="MFM9327375.1"/>
    </source>
</evidence>
<sequence>MSRLSLWKQAIEDAVQKTRANIARFGGQFPHVSENGKYLLNDNTDWTDGFWSGILWLAYEYSKDEAIRDAAEKTVENFRDRLNTMKSLDHHDIGFLYSLSSKAQWMIEKDEAARELTIAAADVLLRRWRPKAGLIQAWGREGDTENGGRIIIDCLMNLPLLYWAYEQTGNEDYKNKAILHTEKSRRFLVRGDDSSYHTFWFNPENGEPVRGGTHQGNTDGSTWTRGQSWGVYGFALGYHYTKDDRYLDTSKRMAKYFLERLPEDNVVYWDFDVEITPETKRDSSASAITACGILELLKHLPENDPDRAYLEEGVQKTMEGLVKHYSTMNQPDAEGFIEHGSYAVRLGHSPDDFMIWGDYYYLEALMRLEKNHKGYWYE</sequence>